<keyword evidence="3" id="KW-0281">Fimbrium</keyword>
<dbReference type="EMBL" id="SLVJ01000003">
    <property type="protein sequence ID" value="TCM69083.1"/>
    <property type="molecule type" value="Genomic_DNA"/>
</dbReference>
<evidence type="ECO:0000313" key="6">
    <source>
        <dbReference type="Proteomes" id="UP000294963"/>
    </source>
</evidence>
<dbReference type="Pfam" id="PF16970">
    <property type="entry name" value="FimA"/>
    <property type="match status" value="1"/>
</dbReference>
<keyword evidence="4" id="KW-0732">Signal</keyword>
<dbReference type="Gene3D" id="2.60.40.1090">
    <property type="entry name" value="Fimbrial-type adhesion domain"/>
    <property type="match status" value="1"/>
</dbReference>
<dbReference type="GO" id="GO:0043709">
    <property type="term" value="P:cell adhesion involved in single-species biofilm formation"/>
    <property type="evidence" value="ECO:0007669"/>
    <property type="project" value="TreeGrafter"/>
</dbReference>
<organism evidence="5 6">
    <name type="scientific">Acinetobacter calcoaceticus</name>
    <dbReference type="NCBI Taxonomy" id="471"/>
    <lineage>
        <taxon>Bacteria</taxon>
        <taxon>Pseudomonadati</taxon>
        <taxon>Pseudomonadota</taxon>
        <taxon>Gammaproteobacteria</taxon>
        <taxon>Moraxellales</taxon>
        <taxon>Moraxellaceae</taxon>
        <taxon>Acinetobacter</taxon>
        <taxon>Acinetobacter calcoaceticus/baumannii complex</taxon>
    </lineage>
</organism>
<protein>
    <submittedName>
        <fullName evidence="5">Major type 1 subunit fimbrin (Pilin)</fullName>
    </submittedName>
</protein>
<feature type="chain" id="PRO_5020833968" evidence="4">
    <location>
        <begin position="23"/>
        <end position="179"/>
    </location>
</feature>
<evidence type="ECO:0000256" key="2">
    <source>
        <dbReference type="ARBA" id="ARBA00006671"/>
    </source>
</evidence>
<name>A0A4R1Y909_ACICA</name>
<evidence type="ECO:0000256" key="4">
    <source>
        <dbReference type="SAM" id="SignalP"/>
    </source>
</evidence>
<sequence>MNKYQIGFMLVATALTSTSVLAADGVITFSGNVVGETCKVDVNGAGSATTTVTLPTVNASSLATANQTAGTTPFNIALTGAGCTSNSMTAKPYFEPETSKVNANGRLINTGAAKNVDIQLLNQAQAPIDLSKDSSSQLFATGNTTADKTTYNYFARYFATGKSEAGPVNSSVSYSIIYK</sequence>
<dbReference type="InterPro" id="IPR036937">
    <property type="entry name" value="Adhesion_dom_fimbrial_sf"/>
</dbReference>
<evidence type="ECO:0000256" key="1">
    <source>
        <dbReference type="ARBA" id="ARBA00004561"/>
    </source>
</evidence>
<dbReference type="InterPro" id="IPR039458">
    <property type="entry name" value="FimA-like"/>
</dbReference>
<evidence type="ECO:0000256" key="3">
    <source>
        <dbReference type="ARBA" id="ARBA00023263"/>
    </source>
</evidence>
<dbReference type="InterPro" id="IPR050263">
    <property type="entry name" value="Bact_Fimbrial_Adh_Pro"/>
</dbReference>
<dbReference type="SUPFAM" id="SSF49401">
    <property type="entry name" value="Bacterial adhesins"/>
    <property type="match status" value="1"/>
</dbReference>
<reference evidence="5 6" key="1">
    <citation type="submission" date="2019-03" db="EMBL/GenBank/DDBJ databases">
        <title>Genomic analyses of the natural microbiome of Caenorhabditis elegans.</title>
        <authorList>
            <person name="Samuel B."/>
        </authorList>
    </citation>
    <scope>NUCLEOTIDE SEQUENCE [LARGE SCALE GENOMIC DNA]</scope>
    <source>
        <strain evidence="5 6">JUb89</strain>
    </source>
</reference>
<comment type="similarity">
    <text evidence="2">Belongs to the fimbrial protein family.</text>
</comment>
<dbReference type="InterPro" id="IPR008966">
    <property type="entry name" value="Adhesion_dom_sf"/>
</dbReference>
<dbReference type="Proteomes" id="UP000294963">
    <property type="component" value="Unassembled WGS sequence"/>
</dbReference>
<dbReference type="PANTHER" id="PTHR33420:SF10">
    <property type="entry name" value="FIMBRIAE MAJOR SUBUNIT"/>
    <property type="match status" value="1"/>
</dbReference>
<comment type="subcellular location">
    <subcellularLocation>
        <location evidence="1">Fimbrium</location>
    </subcellularLocation>
</comment>
<feature type="signal peptide" evidence="4">
    <location>
        <begin position="1"/>
        <end position="22"/>
    </location>
</feature>
<proteinExistence type="inferred from homology"/>
<dbReference type="PANTHER" id="PTHR33420">
    <property type="entry name" value="FIMBRIAL SUBUNIT ELFA-RELATED"/>
    <property type="match status" value="1"/>
</dbReference>
<dbReference type="OrthoDB" id="6712104at2"/>
<accession>A0A4R1Y909</accession>
<dbReference type="AlphaFoldDB" id="A0A4R1Y909"/>
<keyword evidence="6" id="KW-1185">Reference proteome</keyword>
<dbReference type="GO" id="GO:0009289">
    <property type="term" value="C:pilus"/>
    <property type="evidence" value="ECO:0007669"/>
    <property type="project" value="UniProtKB-SubCell"/>
</dbReference>
<gene>
    <name evidence="5" type="ORF">EC844_10326</name>
</gene>
<comment type="caution">
    <text evidence="5">The sequence shown here is derived from an EMBL/GenBank/DDBJ whole genome shotgun (WGS) entry which is preliminary data.</text>
</comment>
<evidence type="ECO:0000313" key="5">
    <source>
        <dbReference type="EMBL" id="TCM69083.1"/>
    </source>
</evidence>